<keyword evidence="1" id="KW-0732">Signal</keyword>
<dbReference type="AlphaFoldDB" id="A0A8R1DJI9"/>
<organism evidence="2 3">
    <name type="scientific">Caenorhabditis japonica</name>
    <dbReference type="NCBI Taxonomy" id="281687"/>
    <lineage>
        <taxon>Eukaryota</taxon>
        <taxon>Metazoa</taxon>
        <taxon>Ecdysozoa</taxon>
        <taxon>Nematoda</taxon>
        <taxon>Chromadorea</taxon>
        <taxon>Rhabditida</taxon>
        <taxon>Rhabditina</taxon>
        <taxon>Rhabditomorpha</taxon>
        <taxon>Rhabditoidea</taxon>
        <taxon>Rhabditidae</taxon>
        <taxon>Peloderinae</taxon>
        <taxon>Caenorhabditis</taxon>
    </lineage>
</organism>
<feature type="chain" id="PRO_5035726588" description="Saposin B-type domain-containing protein" evidence="1">
    <location>
        <begin position="18"/>
        <end position="96"/>
    </location>
</feature>
<evidence type="ECO:0000313" key="3">
    <source>
        <dbReference type="Proteomes" id="UP000005237"/>
    </source>
</evidence>
<feature type="signal peptide" evidence="1">
    <location>
        <begin position="1"/>
        <end position="17"/>
    </location>
</feature>
<dbReference type="SUPFAM" id="SSF47862">
    <property type="entry name" value="Saposin"/>
    <property type="match status" value="1"/>
</dbReference>
<reference evidence="3" key="1">
    <citation type="submission" date="2010-08" db="EMBL/GenBank/DDBJ databases">
        <authorList>
            <consortium name="Caenorhabditis japonica Sequencing Consortium"/>
            <person name="Wilson R.K."/>
        </authorList>
    </citation>
    <scope>NUCLEOTIDE SEQUENCE [LARGE SCALE GENOMIC DNA]</scope>
    <source>
        <strain evidence="3">DF5081</strain>
    </source>
</reference>
<dbReference type="EnsemblMetazoa" id="CJA04176.1">
    <property type="protein sequence ID" value="CJA04176.1"/>
    <property type="gene ID" value="WBGene00123379"/>
</dbReference>
<dbReference type="Proteomes" id="UP000005237">
    <property type="component" value="Unassembled WGS sequence"/>
</dbReference>
<reference evidence="2" key="2">
    <citation type="submission" date="2022-06" db="UniProtKB">
        <authorList>
            <consortium name="EnsemblMetazoa"/>
        </authorList>
    </citation>
    <scope>IDENTIFICATION</scope>
    <source>
        <strain evidence="2">DF5081</strain>
    </source>
</reference>
<name>A0A8R1DJI9_CAEJA</name>
<evidence type="ECO:0000256" key="1">
    <source>
        <dbReference type="SAM" id="SignalP"/>
    </source>
</evidence>
<evidence type="ECO:0000313" key="2">
    <source>
        <dbReference type="EnsemblMetazoa" id="CJA04176.1"/>
    </source>
</evidence>
<keyword evidence="3" id="KW-1185">Reference proteome</keyword>
<protein>
    <recommendedName>
        <fullName evidence="4">Saposin B-type domain-containing protein</fullName>
    </recommendedName>
</protein>
<evidence type="ECO:0008006" key="4">
    <source>
        <dbReference type="Google" id="ProtNLM"/>
    </source>
</evidence>
<dbReference type="InterPro" id="IPR011001">
    <property type="entry name" value="Saposin-like"/>
</dbReference>
<sequence length="96" mass="10535">MKFLILALALLCSSAVAYKKKIVELSRVMTGDVTGSPCQACQIYFEELARQAADPMAIEKLKNKLMNECTPETTADDCRVFASKLIDQAVLYLVGS</sequence>
<proteinExistence type="predicted"/>
<accession>A0A8R1DJI9</accession>